<accession>A0A4R6SPN5</accession>
<dbReference type="InterPro" id="IPR013149">
    <property type="entry name" value="ADH-like_C"/>
</dbReference>
<name>A0A4R6SPN5_LABRH</name>
<dbReference type="SUPFAM" id="SSF50129">
    <property type="entry name" value="GroES-like"/>
    <property type="match status" value="1"/>
</dbReference>
<dbReference type="RefSeq" id="WP_133848587.1">
    <property type="nucleotide sequence ID" value="NZ_SNXZ01000001.1"/>
</dbReference>
<keyword evidence="5" id="KW-1185">Reference proteome</keyword>
<dbReference type="InterPro" id="IPR011032">
    <property type="entry name" value="GroES-like_sf"/>
</dbReference>
<evidence type="ECO:0000259" key="3">
    <source>
        <dbReference type="SMART" id="SM00829"/>
    </source>
</evidence>
<dbReference type="EMBL" id="SNXZ01000001">
    <property type="protein sequence ID" value="TDQ05921.1"/>
    <property type="molecule type" value="Genomic_DNA"/>
</dbReference>
<dbReference type="InterPro" id="IPR037401">
    <property type="entry name" value="SnoaL-like"/>
</dbReference>
<organism evidence="4 5">
    <name type="scientific">Labedaea rhizosphaerae</name>
    <dbReference type="NCBI Taxonomy" id="598644"/>
    <lineage>
        <taxon>Bacteria</taxon>
        <taxon>Bacillati</taxon>
        <taxon>Actinomycetota</taxon>
        <taxon>Actinomycetes</taxon>
        <taxon>Pseudonocardiales</taxon>
        <taxon>Pseudonocardiaceae</taxon>
        <taxon>Labedaea</taxon>
    </lineage>
</organism>
<dbReference type="GO" id="GO:0070402">
    <property type="term" value="F:NADPH binding"/>
    <property type="evidence" value="ECO:0007669"/>
    <property type="project" value="TreeGrafter"/>
</dbReference>
<comment type="caution">
    <text evidence="4">The sequence shown here is derived from an EMBL/GenBank/DDBJ whole genome shotgun (WGS) entry which is preliminary data.</text>
</comment>
<dbReference type="Pfam" id="PF08240">
    <property type="entry name" value="ADH_N"/>
    <property type="match status" value="1"/>
</dbReference>
<keyword evidence="2" id="KW-0560">Oxidoreductase</keyword>
<dbReference type="Proteomes" id="UP000295444">
    <property type="component" value="Unassembled WGS sequence"/>
</dbReference>
<dbReference type="InterPro" id="IPR036291">
    <property type="entry name" value="NAD(P)-bd_dom_sf"/>
</dbReference>
<dbReference type="GO" id="GO:0016651">
    <property type="term" value="F:oxidoreductase activity, acting on NAD(P)H"/>
    <property type="evidence" value="ECO:0007669"/>
    <property type="project" value="TreeGrafter"/>
</dbReference>
<sequence>MRALVRGKDGNVRFDDVAEPVPGPGELLVEVDAFSINRGETMLLDLDRANWRPGKDVAGTVIRAAADGTGPAVGTRVVAHPPANGWAERVAVPTGSVAELPGSVDPVTAAALPLAGITALGLLRAAGPVTGKRVLITGASGGVGHYFTELAAAQGARVTAVSTRGKRLLELGAEAVVATVDEVEGKFDVVLESVGGAAFSGALQALREHGTLIWFGQASKEPISLDFFHFDTWPVDATIKRFTYEPPQHPFGEDLATLVRLVRTGALHPEIGVEADWADTARVIDDLRGRRITGNAVLTVRPLQRTLDARMVVARYVRALQEGDVETRIASFHPDAVWHIPGNGTLAGDYVGPDEIFGDFYAKAVARFDPATPATLTLRSITADGPIAIAQWRTTGRTVTGADYDNSYAVVFEVRDGKIAEVWEYLDTAHFEQALFG</sequence>
<evidence type="ECO:0000313" key="4">
    <source>
        <dbReference type="EMBL" id="TDQ05921.1"/>
    </source>
</evidence>
<gene>
    <name evidence="4" type="ORF">EV186_1011899</name>
</gene>
<dbReference type="AlphaFoldDB" id="A0A4R6SPN5"/>
<dbReference type="PANTHER" id="PTHR48106">
    <property type="entry name" value="QUINONE OXIDOREDUCTASE PIG3-RELATED"/>
    <property type="match status" value="1"/>
</dbReference>
<dbReference type="InterPro" id="IPR013154">
    <property type="entry name" value="ADH-like_N"/>
</dbReference>
<protein>
    <submittedName>
        <fullName evidence="4">NADPH:quinone reductase-like Zn-dependent oxidoreductase</fullName>
    </submittedName>
</protein>
<evidence type="ECO:0000313" key="5">
    <source>
        <dbReference type="Proteomes" id="UP000295444"/>
    </source>
</evidence>
<dbReference type="OrthoDB" id="3813297at2"/>
<evidence type="ECO:0000256" key="1">
    <source>
        <dbReference type="ARBA" id="ARBA00022857"/>
    </source>
</evidence>
<feature type="domain" description="Enoyl reductase (ER)" evidence="3">
    <location>
        <begin position="7"/>
        <end position="298"/>
    </location>
</feature>
<dbReference type="InterPro" id="IPR032710">
    <property type="entry name" value="NTF2-like_dom_sf"/>
</dbReference>
<proteinExistence type="predicted"/>
<dbReference type="SUPFAM" id="SSF51735">
    <property type="entry name" value="NAD(P)-binding Rossmann-fold domains"/>
    <property type="match status" value="1"/>
</dbReference>
<dbReference type="Pfam" id="PF12680">
    <property type="entry name" value="SnoaL_2"/>
    <property type="match status" value="1"/>
</dbReference>
<keyword evidence="1" id="KW-0521">NADP</keyword>
<dbReference type="SUPFAM" id="SSF54427">
    <property type="entry name" value="NTF2-like"/>
    <property type="match status" value="1"/>
</dbReference>
<dbReference type="Gene3D" id="3.90.180.10">
    <property type="entry name" value="Medium-chain alcohol dehydrogenases, catalytic domain"/>
    <property type="match status" value="1"/>
</dbReference>
<dbReference type="Gene3D" id="3.10.450.50">
    <property type="match status" value="1"/>
</dbReference>
<evidence type="ECO:0000256" key="2">
    <source>
        <dbReference type="ARBA" id="ARBA00023002"/>
    </source>
</evidence>
<dbReference type="InterPro" id="IPR020843">
    <property type="entry name" value="ER"/>
</dbReference>
<reference evidence="4 5" key="1">
    <citation type="submission" date="2019-03" db="EMBL/GenBank/DDBJ databases">
        <title>Genomic Encyclopedia of Type Strains, Phase IV (KMG-IV): sequencing the most valuable type-strain genomes for metagenomic binning, comparative biology and taxonomic classification.</title>
        <authorList>
            <person name="Goeker M."/>
        </authorList>
    </citation>
    <scope>NUCLEOTIDE SEQUENCE [LARGE SCALE GENOMIC DNA]</scope>
    <source>
        <strain evidence="4 5">DSM 45361</strain>
    </source>
</reference>
<dbReference type="Pfam" id="PF00107">
    <property type="entry name" value="ADH_zinc_N"/>
    <property type="match status" value="1"/>
</dbReference>
<dbReference type="Gene3D" id="3.40.50.720">
    <property type="entry name" value="NAD(P)-binding Rossmann-like Domain"/>
    <property type="match status" value="1"/>
</dbReference>
<dbReference type="SMART" id="SM00829">
    <property type="entry name" value="PKS_ER"/>
    <property type="match status" value="1"/>
</dbReference>